<comment type="caution">
    <text evidence="4">The sequence shown here is derived from an EMBL/GenBank/DDBJ whole genome shotgun (WGS) entry which is preliminary data.</text>
</comment>
<feature type="domain" description="THUMP" evidence="3">
    <location>
        <begin position="123"/>
        <end position="229"/>
    </location>
</feature>
<sequence length="275" mass="30718">MASPQKGQPNYIAPSIEPGDSGIWATCEMGKEGKCTAELKDLFEEYAAKLYGGSEAQAEEASDDEAEIDIEAEIKKEVQGMKSNSTRKEALFQPVKVDIQCVLFFKTREPIEPVEFVHRICQDALEGSIKKHRWVKRLTPMTMMGKATAEGLEKVAQSVLQPVFHAEGTQARKFAIRPTRRNHNVMKRDEIIRQIASAVGPGHSVDLKSYDYLILVDVYRNILGMSVIGSDFEQLKQFNLAEIYDPTPKPKVEEGNDATPNTGRKDKMQAADAEK</sequence>
<dbReference type="GO" id="GO:0006400">
    <property type="term" value="P:tRNA modification"/>
    <property type="evidence" value="ECO:0007669"/>
    <property type="project" value="InterPro"/>
</dbReference>
<dbReference type="CDD" id="cd11717">
    <property type="entry name" value="THUMP_THUMPD1_like"/>
    <property type="match status" value="1"/>
</dbReference>
<evidence type="ECO:0000256" key="2">
    <source>
        <dbReference type="SAM" id="MobiDB-lite"/>
    </source>
</evidence>
<evidence type="ECO:0000259" key="3">
    <source>
        <dbReference type="PROSITE" id="PS51165"/>
    </source>
</evidence>
<gene>
    <name evidence="4" type="ORF">OEA41_004630</name>
</gene>
<dbReference type="PANTHER" id="PTHR13452">
    <property type="entry name" value="THUMP DOMAIN CONTAINING PROTEIN 1-RELATED"/>
    <property type="match status" value="1"/>
</dbReference>
<evidence type="ECO:0000313" key="4">
    <source>
        <dbReference type="EMBL" id="KAK3168184.1"/>
    </source>
</evidence>
<name>A0AAD9YY86_9LECA</name>
<dbReference type="Proteomes" id="UP001276659">
    <property type="component" value="Unassembled WGS sequence"/>
</dbReference>
<dbReference type="Pfam" id="PF02926">
    <property type="entry name" value="THUMP"/>
    <property type="match status" value="1"/>
</dbReference>
<dbReference type="PANTHER" id="PTHR13452:SF10">
    <property type="entry name" value="THUMP DOMAIN-CONTAINING PROTEIN 1"/>
    <property type="match status" value="1"/>
</dbReference>
<reference evidence="4" key="1">
    <citation type="submission" date="2022-11" db="EMBL/GenBank/DDBJ databases">
        <title>Chromosomal genome sequence assembly and mating type (MAT) locus characterization of the leprose asexual lichenized fungus Lepraria neglecta (Nyl.) Erichsen.</title>
        <authorList>
            <person name="Allen J.L."/>
            <person name="Pfeffer B."/>
        </authorList>
    </citation>
    <scope>NUCLEOTIDE SEQUENCE</scope>
    <source>
        <strain evidence="4">Allen 5258</strain>
    </source>
</reference>
<accession>A0AAD9YY86</accession>
<organism evidence="4 5">
    <name type="scientific">Lepraria neglecta</name>
    <dbReference type="NCBI Taxonomy" id="209136"/>
    <lineage>
        <taxon>Eukaryota</taxon>
        <taxon>Fungi</taxon>
        <taxon>Dikarya</taxon>
        <taxon>Ascomycota</taxon>
        <taxon>Pezizomycotina</taxon>
        <taxon>Lecanoromycetes</taxon>
        <taxon>OSLEUM clade</taxon>
        <taxon>Lecanoromycetidae</taxon>
        <taxon>Lecanorales</taxon>
        <taxon>Lecanorineae</taxon>
        <taxon>Stereocaulaceae</taxon>
        <taxon>Lepraria</taxon>
    </lineage>
</organism>
<dbReference type="Gene3D" id="3.30.2300.10">
    <property type="entry name" value="THUMP superfamily"/>
    <property type="match status" value="1"/>
</dbReference>
<dbReference type="GO" id="GO:0003723">
    <property type="term" value="F:RNA binding"/>
    <property type="evidence" value="ECO:0007669"/>
    <property type="project" value="UniProtKB-UniRule"/>
</dbReference>
<dbReference type="SMART" id="SM00981">
    <property type="entry name" value="THUMP"/>
    <property type="match status" value="1"/>
</dbReference>
<dbReference type="FunFam" id="3.30.2300.10:FF:000001">
    <property type="entry name" value="THUMP domain-containing protein 1"/>
    <property type="match status" value="1"/>
</dbReference>
<evidence type="ECO:0000256" key="1">
    <source>
        <dbReference type="PROSITE-ProRule" id="PRU00529"/>
    </source>
</evidence>
<dbReference type="InterPro" id="IPR004114">
    <property type="entry name" value="THUMP_dom"/>
</dbReference>
<evidence type="ECO:0000313" key="5">
    <source>
        <dbReference type="Proteomes" id="UP001276659"/>
    </source>
</evidence>
<feature type="compositionally biased region" description="Basic and acidic residues" evidence="2">
    <location>
        <begin position="263"/>
        <end position="275"/>
    </location>
</feature>
<dbReference type="AlphaFoldDB" id="A0AAD9YY86"/>
<dbReference type="SUPFAM" id="SSF143437">
    <property type="entry name" value="THUMP domain-like"/>
    <property type="match status" value="1"/>
</dbReference>
<keyword evidence="5" id="KW-1185">Reference proteome</keyword>
<keyword evidence="1" id="KW-0694">RNA-binding</keyword>
<dbReference type="PROSITE" id="PS51165">
    <property type="entry name" value="THUMP"/>
    <property type="match status" value="1"/>
</dbReference>
<feature type="region of interest" description="Disordered" evidence="2">
    <location>
        <begin position="245"/>
        <end position="275"/>
    </location>
</feature>
<protein>
    <recommendedName>
        <fullName evidence="3">THUMP domain-containing protein</fullName>
    </recommendedName>
</protein>
<proteinExistence type="predicted"/>
<dbReference type="EMBL" id="JASNWA010000010">
    <property type="protein sequence ID" value="KAK3168184.1"/>
    <property type="molecule type" value="Genomic_DNA"/>
</dbReference>
<dbReference type="InterPro" id="IPR040183">
    <property type="entry name" value="THUMPD1-like"/>
</dbReference>